<feature type="chain" id="PRO_5008770439" description="Tyrosine-protein kinase ephrin type A/B receptor-like domain-containing protein" evidence="1">
    <location>
        <begin position="25"/>
        <end position="811"/>
    </location>
</feature>
<dbReference type="SMART" id="SM01411">
    <property type="entry name" value="Ephrin_rec_like"/>
    <property type="match status" value="8"/>
</dbReference>
<keyword evidence="1" id="KW-0732">Signal</keyword>
<dbReference type="SUPFAM" id="SSF57184">
    <property type="entry name" value="Growth factor receptor domain"/>
    <property type="match status" value="2"/>
</dbReference>
<feature type="domain" description="Tyrosine-protein kinase ephrin type A/B receptor-like" evidence="2">
    <location>
        <begin position="126"/>
        <end position="164"/>
    </location>
</feature>
<dbReference type="InterPro" id="IPR011641">
    <property type="entry name" value="Tyr-kin_ephrin_A/B_rcpt-like"/>
</dbReference>
<name>L1IUG6_GUITC</name>
<keyword evidence="5" id="KW-1185">Reference proteome</keyword>
<dbReference type="PANTHER" id="PTHR47236:SF4">
    <property type="entry name" value="GENE 9195-RELATED"/>
    <property type="match status" value="1"/>
</dbReference>
<dbReference type="OMA" id="CTEDKCT"/>
<dbReference type="Gene3D" id="2.60.120.260">
    <property type="entry name" value="Galactose-binding domain-like"/>
    <property type="match status" value="1"/>
</dbReference>
<dbReference type="Pfam" id="PF07699">
    <property type="entry name" value="Ephrin_rec_like"/>
    <property type="match status" value="2"/>
</dbReference>
<evidence type="ECO:0000313" key="4">
    <source>
        <dbReference type="EnsemblProtists" id="EKX39863"/>
    </source>
</evidence>
<dbReference type="EMBL" id="JH993036">
    <property type="protein sequence ID" value="EKX39863.1"/>
    <property type="molecule type" value="Genomic_DNA"/>
</dbReference>
<reference evidence="4" key="3">
    <citation type="submission" date="2016-03" db="UniProtKB">
        <authorList>
            <consortium name="EnsemblProtists"/>
        </authorList>
    </citation>
    <scope>IDENTIFICATION</scope>
</reference>
<feature type="domain" description="Tyrosine-protein kinase ephrin type A/B receptor-like" evidence="2">
    <location>
        <begin position="609"/>
        <end position="648"/>
    </location>
</feature>
<organism evidence="3">
    <name type="scientific">Guillardia theta (strain CCMP2712)</name>
    <name type="common">Cryptophyte</name>
    <dbReference type="NCBI Taxonomy" id="905079"/>
    <lineage>
        <taxon>Eukaryota</taxon>
        <taxon>Cryptophyceae</taxon>
        <taxon>Pyrenomonadales</taxon>
        <taxon>Geminigeraceae</taxon>
        <taxon>Guillardia</taxon>
    </lineage>
</organism>
<dbReference type="PANTHER" id="PTHR47236">
    <property type="entry name" value="GENE, 32742-RELATED-RELATED"/>
    <property type="match status" value="1"/>
</dbReference>
<dbReference type="RefSeq" id="XP_005826843.1">
    <property type="nucleotide sequence ID" value="XM_005826786.1"/>
</dbReference>
<gene>
    <name evidence="3" type="ORF">GUITHDRAFT_143237</name>
</gene>
<dbReference type="OrthoDB" id="300641at2759"/>
<dbReference type="Proteomes" id="UP000011087">
    <property type="component" value="Unassembled WGS sequence"/>
</dbReference>
<dbReference type="PaxDb" id="55529-EKX39863"/>
<dbReference type="InterPro" id="IPR009030">
    <property type="entry name" value="Growth_fac_rcpt_cys_sf"/>
</dbReference>
<accession>L1IUG6</accession>
<dbReference type="GeneID" id="17296579"/>
<dbReference type="AlphaFoldDB" id="L1IUG6"/>
<proteinExistence type="predicted"/>
<protein>
    <recommendedName>
        <fullName evidence="2">Tyrosine-protein kinase ephrin type A/B receptor-like domain-containing protein</fullName>
    </recommendedName>
</protein>
<reference evidence="5" key="2">
    <citation type="submission" date="2012-11" db="EMBL/GenBank/DDBJ databases">
        <authorList>
            <person name="Kuo A."/>
            <person name="Curtis B.A."/>
            <person name="Tanifuji G."/>
            <person name="Burki F."/>
            <person name="Gruber A."/>
            <person name="Irimia M."/>
            <person name="Maruyama S."/>
            <person name="Arias M.C."/>
            <person name="Ball S.G."/>
            <person name="Gile G.H."/>
            <person name="Hirakawa Y."/>
            <person name="Hopkins J.F."/>
            <person name="Rensing S.A."/>
            <person name="Schmutz J."/>
            <person name="Symeonidi A."/>
            <person name="Elias M."/>
            <person name="Eveleigh R.J."/>
            <person name="Herman E.K."/>
            <person name="Klute M.J."/>
            <person name="Nakayama T."/>
            <person name="Obornik M."/>
            <person name="Reyes-Prieto A."/>
            <person name="Armbrust E.V."/>
            <person name="Aves S.J."/>
            <person name="Beiko R.G."/>
            <person name="Coutinho P."/>
            <person name="Dacks J.B."/>
            <person name="Durnford D.G."/>
            <person name="Fast N.M."/>
            <person name="Green B.R."/>
            <person name="Grisdale C."/>
            <person name="Hempe F."/>
            <person name="Henrissat B."/>
            <person name="Hoppner M.P."/>
            <person name="Ishida K.-I."/>
            <person name="Kim E."/>
            <person name="Koreny L."/>
            <person name="Kroth P.G."/>
            <person name="Liu Y."/>
            <person name="Malik S.-B."/>
            <person name="Maier U.G."/>
            <person name="McRose D."/>
            <person name="Mock T."/>
            <person name="Neilson J.A."/>
            <person name="Onodera N.T."/>
            <person name="Poole A.M."/>
            <person name="Pritham E.J."/>
            <person name="Richards T.A."/>
            <person name="Rocap G."/>
            <person name="Roy S.W."/>
            <person name="Sarai C."/>
            <person name="Schaack S."/>
            <person name="Shirato S."/>
            <person name="Slamovits C.H."/>
            <person name="Spencer D.F."/>
            <person name="Suzuki S."/>
            <person name="Worden A.Z."/>
            <person name="Zauner S."/>
            <person name="Barry K."/>
            <person name="Bell C."/>
            <person name="Bharti A.K."/>
            <person name="Crow J.A."/>
            <person name="Grimwood J."/>
            <person name="Kramer R."/>
            <person name="Lindquist E."/>
            <person name="Lucas S."/>
            <person name="Salamov A."/>
            <person name="McFadden G.I."/>
            <person name="Lane C.E."/>
            <person name="Keeling P.J."/>
            <person name="Gray M.W."/>
            <person name="Grigoriev I.V."/>
            <person name="Archibald J.M."/>
        </authorList>
    </citation>
    <scope>NUCLEOTIDE SEQUENCE</scope>
    <source>
        <strain evidence="5">CCMP2712</strain>
    </source>
</reference>
<dbReference type="EnsemblProtists" id="EKX39863">
    <property type="protein sequence ID" value="EKX39863"/>
    <property type="gene ID" value="GUITHDRAFT_143237"/>
</dbReference>
<dbReference type="STRING" id="905079.L1IUG6"/>
<sequence>MSKEMLGSLGVILIVVMFVEPTYTFTVARNPCRQECNTSFEYLTSECGVNDLDRVCSLCTECGYESYAITPCGGIDGKQDRVCANCTGACSSDEIEVRACSPDYNRVCVANTTCQNVTNGVWDIERQDCMLCPVGQFKKFLGGCSSCPADMFLDYEGAGSIEECVHCPNLSSSAVGSGRLDECVCEAGYHRVEGSTPSAPFTCEMCPVDSYCFGGVLKACPTNSFAGQFSWSIYDCTCEAGYYWVEGNGTAGEGSRCGGCPVGSYCNNSVMQSCPSNSLSVELSSSISACVCINGYYPANGDYTCTLCPANSYCKDGMIMGCPANNFSLAGSSLPTDCASLNACQKNTFSYTGEKINLLYSCGDDERSLCSSTCRIGSAMTPGFERKGIWTGPGSSSTDVRGSCEHALEEPTTTGLVTKEVSIGCYDCRTPPFIIIDLGVSREISKVNIWSIDNGAYWNLAGAGERVLIGDNPSAPPDSCPQSWGCVGCCNNNNGLCASGIRWSGPNQKNEISCNMKGRYITLTTDCLPCSGGNQHGQWKGVLQSAKVELPFCYDCPANSVSIPQSTRCTCLPGYIDALTGLGYTDNTKSACIPDTACSDMPNGVWDLSSNQCILCPSGYYKSGPLECVPCPAGYALNYSGAISQSECTSCTPSYFSDEAGSLICKECPVDMYSNMSGTSCALCPDGSYLKNPLQGSDQCAACVPGYFCVNGVMKLCANHTYSNASSTACEYCPEGSYLKNPLQGSEQCSICEAGNYCSLSQKSACFKNSNSTAGSSLKEQCRCNYGYYQSEPGVCSVCPRNSHCPETCFG</sequence>
<dbReference type="KEGG" id="gtt:GUITHDRAFT_143237"/>
<evidence type="ECO:0000256" key="1">
    <source>
        <dbReference type="SAM" id="SignalP"/>
    </source>
</evidence>
<evidence type="ECO:0000313" key="3">
    <source>
        <dbReference type="EMBL" id="EKX39863.1"/>
    </source>
</evidence>
<dbReference type="HOGENOM" id="CLU_018654_0_0_1"/>
<feature type="signal peptide" evidence="1">
    <location>
        <begin position="1"/>
        <end position="24"/>
    </location>
</feature>
<evidence type="ECO:0000313" key="5">
    <source>
        <dbReference type="Proteomes" id="UP000011087"/>
    </source>
</evidence>
<evidence type="ECO:0000259" key="2">
    <source>
        <dbReference type="Pfam" id="PF07699"/>
    </source>
</evidence>
<dbReference type="Gene3D" id="2.10.50.10">
    <property type="entry name" value="Tumor Necrosis Factor Receptor, subunit A, domain 2"/>
    <property type="match status" value="3"/>
</dbReference>
<reference evidence="3 5" key="1">
    <citation type="journal article" date="2012" name="Nature">
        <title>Algal genomes reveal evolutionary mosaicism and the fate of nucleomorphs.</title>
        <authorList>
            <consortium name="DOE Joint Genome Institute"/>
            <person name="Curtis B.A."/>
            <person name="Tanifuji G."/>
            <person name="Burki F."/>
            <person name="Gruber A."/>
            <person name="Irimia M."/>
            <person name="Maruyama S."/>
            <person name="Arias M.C."/>
            <person name="Ball S.G."/>
            <person name="Gile G.H."/>
            <person name="Hirakawa Y."/>
            <person name="Hopkins J.F."/>
            <person name="Kuo A."/>
            <person name="Rensing S.A."/>
            <person name="Schmutz J."/>
            <person name="Symeonidi A."/>
            <person name="Elias M."/>
            <person name="Eveleigh R.J."/>
            <person name="Herman E.K."/>
            <person name="Klute M.J."/>
            <person name="Nakayama T."/>
            <person name="Obornik M."/>
            <person name="Reyes-Prieto A."/>
            <person name="Armbrust E.V."/>
            <person name="Aves S.J."/>
            <person name="Beiko R.G."/>
            <person name="Coutinho P."/>
            <person name="Dacks J.B."/>
            <person name="Durnford D.G."/>
            <person name="Fast N.M."/>
            <person name="Green B.R."/>
            <person name="Grisdale C.J."/>
            <person name="Hempel F."/>
            <person name="Henrissat B."/>
            <person name="Hoppner M.P."/>
            <person name="Ishida K."/>
            <person name="Kim E."/>
            <person name="Koreny L."/>
            <person name="Kroth P.G."/>
            <person name="Liu Y."/>
            <person name="Malik S.B."/>
            <person name="Maier U.G."/>
            <person name="McRose D."/>
            <person name="Mock T."/>
            <person name="Neilson J.A."/>
            <person name="Onodera N.T."/>
            <person name="Poole A.M."/>
            <person name="Pritham E.J."/>
            <person name="Richards T.A."/>
            <person name="Rocap G."/>
            <person name="Roy S.W."/>
            <person name="Sarai C."/>
            <person name="Schaack S."/>
            <person name="Shirato S."/>
            <person name="Slamovits C.H."/>
            <person name="Spencer D.F."/>
            <person name="Suzuki S."/>
            <person name="Worden A.Z."/>
            <person name="Zauner S."/>
            <person name="Barry K."/>
            <person name="Bell C."/>
            <person name="Bharti A.K."/>
            <person name="Crow J.A."/>
            <person name="Grimwood J."/>
            <person name="Kramer R."/>
            <person name="Lindquist E."/>
            <person name="Lucas S."/>
            <person name="Salamov A."/>
            <person name="McFadden G.I."/>
            <person name="Lane C.E."/>
            <person name="Keeling P.J."/>
            <person name="Gray M.W."/>
            <person name="Grigoriev I.V."/>
            <person name="Archibald J.M."/>
        </authorList>
    </citation>
    <scope>NUCLEOTIDE SEQUENCE</scope>
    <source>
        <strain evidence="3 5">CCMP2712</strain>
    </source>
</reference>